<accession>B4FGR8</accession>
<feature type="compositionally biased region" description="Low complexity" evidence="1">
    <location>
        <begin position="68"/>
        <end position="77"/>
    </location>
</feature>
<feature type="region of interest" description="Disordered" evidence="1">
    <location>
        <begin position="1"/>
        <end position="86"/>
    </location>
</feature>
<proteinExistence type="evidence at transcript level"/>
<sequence length="107" mass="10803">MTYCALHNHTSQGAGTRSAGGAGERDGRDQGEADAGPRSARRRPAGRRGRARGEGTRGGEGGVGVLRGEGPADAAACGGAGGPVRREVRGGLRRLVLRASPGEDVIM</sequence>
<name>B4FGR8_MAIZE</name>
<dbReference type="AlphaFoldDB" id="B4FGR8"/>
<evidence type="ECO:0000256" key="1">
    <source>
        <dbReference type="SAM" id="MobiDB-lite"/>
    </source>
</evidence>
<protein>
    <submittedName>
        <fullName evidence="2">Uncharacterized protein</fullName>
    </submittedName>
</protein>
<evidence type="ECO:0000313" key="2">
    <source>
        <dbReference type="EMBL" id="ACF81311.1"/>
    </source>
</evidence>
<organism evidence="2">
    <name type="scientific">Zea mays</name>
    <name type="common">Maize</name>
    <dbReference type="NCBI Taxonomy" id="4577"/>
    <lineage>
        <taxon>Eukaryota</taxon>
        <taxon>Viridiplantae</taxon>
        <taxon>Streptophyta</taxon>
        <taxon>Embryophyta</taxon>
        <taxon>Tracheophyta</taxon>
        <taxon>Spermatophyta</taxon>
        <taxon>Magnoliopsida</taxon>
        <taxon>Liliopsida</taxon>
        <taxon>Poales</taxon>
        <taxon>Poaceae</taxon>
        <taxon>PACMAD clade</taxon>
        <taxon>Panicoideae</taxon>
        <taxon>Andropogonodae</taxon>
        <taxon>Andropogoneae</taxon>
        <taxon>Tripsacinae</taxon>
        <taxon>Zea</taxon>
    </lineage>
</organism>
<reference evidence="2" key="1">
    <citation type="journal article" date="2009" name="PLoS Genet.">
        <title>Sequencing, mapping, and analysis of 27,455 maize full-length cDNAs.</title>
        <authorList>
            <person name="Soderlund C."/>
            <person name="Descour A."/>
            <person name="Kudrna D."/>
            <person name="Bomhoff M."/>
            <person name="Boyd L."/>
            <person name="Currie J."/>
            <person name="Angelova A."/>
            <person name="Collura K."/>
            <person name="Wissotski M."/>
            <person name="Ashley E."/>
            <person name="Morrow D."/>
            <person name="Fernandes J."/>
            <person name="Walbot V."/>
            <person name="Yu Y."/>
        </authorList>
    </citation>
    <scope>NUCLEOTIDE SEQUENCE</scope>
    <source>
        <strain evidence="2">B73</strain>
    </source>
</reference>
<dbReference type="EMBL" id="BT036306">
    <property type="protein sequence ID" value="ACF81311.1"/>
    <property type="molecule type" value="mRNA"/>
</dbReference>
<feature type="compositionally biased region" description="Basic residues" evidence="1">
    <location>
        <begin position="39"/>
        <end position="50"/>
    </location>
</feature>
<feature type="compositionally biased region" description="Gly residues" evidence="1">
    <location>
        <begin position="58"/>
        <end position="67"/>
    </location>
</feature>